<proteinExistence type="predicted"/>
<dbReference type="RefSeq" id="WP_150063507.1">
    <property type="nucleotide sequence ID" value="NZ_JACHII010000014.1"/>
</dbReference>
<comment type="caution">
    <text evidence="1">The sequence shown here is derived from an EMBL/GenBank/DDBJ whole genome shotgun (WGS) entry which is preliminary data.</text>
</comment>
<reference evidence="1 2" key="1">
    <citation type="submission" date="2019-09" db="EMBL/GenBank/DDBJ databases">
        <title>Genome sequence of Roseospira marina, one of the more divergent members of the non-sulfur purple photosynthetic bacterial family, the Rhodospirillaceae.</title>
        <authorList>
            <person name="Meyer T."/>
            <person name="Kyndt J."/>
        </authorList>
    </citation>
    <scope>NUCLEOTIDE SEQUENCE [LARGE SCALE GENOMIC DNA]</scope>
    <source>
        <strain evidence="1 2">DSM 15113</strain>
    </source>
</reference>
<protein>
    <submittedName>
        <fullName evidence="1">Uncharacterized protein</fullName>
    </submittedName>
</protein>
<evidence type="ECO:0000313" key="1">
    <source>
        <dbReference type="EMBL" id="KAA5604417.1"/>
    </source>
</evidence>
<accession>A0A5M6I901</accession>
<dbReference type="AlphaFoldDB" id="A0A5M6I901"/>
<keyword evidence="2" id="KW-1185">Reference proteome</keyword>
<sequence length="138" mass="14820">MSEKLVELRARMRAVWDAVDGRDRGNVKVLSFPSGVPAEDAAAESSEPVFEGAFANVGLVEGLRQVLADAENGAVVSVVGLIGFADGDSTALLVLDPTDDRPVMMQFRDVVGDLDFLKFQLIDRAMSGSLDDESEDME</sequence>
<evidence type="ECO:0000313" key="2">
    <source>
        <dbReference type="Proteomes" id="UP000324065"/>
    </source>
</evidence>
<organism evidence="1 2">
    <name type="scientific">Roseospira marina</name>
    <dbReference type="NCBI Taxonomy" id="140057"/>
    <lineage>
        <taxon>Bacteria</taxon>
        <taxon>Pseudomonadati</taxon>
        <taxon>Pseudomonadota</taxon>
        <taxon>Alphaproteobacteria</taxon>
        <taxon>Rhodospirillales</taxon>
        <taxon>Rhodospirillaceae</taxon>
        <taxon>Roseospira</taxon>
    </lineage>
</organism>
<gene>
    <name evidence="1" type="ORF">F1188_16280</name>
</gene>
<dbReference type="EMBL" id="VWPJ01000018">
    <property type="protein sequence ID" value="KAA5604417.1"/>
    <property type="molecule type" value="Genomic_DNA"/>
</dbReference>
<name>A0A5M6I901_9PROT</name>
<dbReference type="Proteomes" id="UP000324065">
    <property type="component" value="Unassembled WGS sequence"/>
</dbReference>